<protein>
    <submittedName>
        <fullName evidence="3">EF-hand domain-containing protein</fullName>
    </submittedName>
</protein>
<dbReference type="WBParaSite" id="SMUV_0000219801-mRNA-1">
    <property type="protein sequence ID" value="SMUV_0000219801-mRNA-1"/>
    <property type="gene ID" value="SMUV_0000219801"/>
</dbReference>
<keyword evidence="2" id="KW-1185">Reference proteome</keyword>
<organism evidence="2 3">
    <name type="scientific">Syphacia muris</name>
    <dbReference type="NCBI Taxonomy" id="451379"/>
    <lineage>
        <taxon>Eukaryota</taxon>
        <taxon>Metazoa</taxon>
        <taxon>Ecdysozoa</taxon>
        <taxon>Nematoda</taxon>
        <taxon>Chromadorea</taxon>
        <taxon>Rhabditida</taxon>
        <taxon>Spirurina</taxon>
        <taxon>Oxyuridomorpha</taxon>
        <taxon>Oxyuroidea</taxon>
        <taxon>Oxyuridae</taxon>
        <taxon>Syphacia</taxon>
    </lineage>
</organism>
<keyword evidence="1" id="KW-0677">Repeat</keyword>
<dbReference type="AlphaFoldDB" id="A0A0N5ADF0"/>
<evidence type="ECO:0000313" key="3">
    <source>
        <dbReference type="WBParaSite" id="SMUV_0000219801-mRNA-1"/>
    </source>
</evidence>
<dbReference type="InterPro" id="IPR050230">
    <property type="entry name" value="CALM/Myosin/TropC-like"/>
</dbReference>
<dbReference type="PANTHER" id="PTHR23048:SF13">
    <property type="entry name" value="EF-HAND DOMAIN-CONTAINING PROTEIN"/>
    <property type="match status" value="1"/>
</dbReference>
<name>A0A0N5ADF0_9BILA</name>
<evidence type="ECO:0000256" key="1">
    <source>
        <dbReference type="ARBA" id="ARBA00022737"/>
    </source>
</evidence>
<dbReference type="GO" id="GO:0016460">
    <property type="term" value="C:myosin II complex"/>
    <property type="evidence" value="ECO:0007669"/>
    <property type="project" value="TreeGrafter"/>
</dbReference>
<dbReference type="Proteomes" id="UP000046393">
    <property type="component" value="Unplaced"/>
</dbReference>
<dbReference type="InterPro" id="IPR011992">
    <property type="entry name" value="EF-hand-dom_pair"/>
</dbReference>
<evidence type="ECO:0000313" key="2">
    <source>
        <dbReference type="Proteomes" id="UP000046393"/>
    </source>
</evidence>
<dbReference type="SUPFAM" id="SSF47473">
    <property type="entry name" value="EF-hand"/>
    <property type="match status" value="1"/>
</dbReference>
<dbReference type="STRING" id="451379.A0A0N5ADF0"/>
<dbReference type="PANTHER" id="PTHR23048">
    <property type="entry name" value="MYOSIN LIGHT CHAIN 1, 3"/>
    <property type="match status" value="1"/>
</dbReference>
<sequence length="147" mass="16949">MREDIREVFNYFFSKTDDKISIPQVGLCLRALGYTPTEKQLQTVTKPRSDDARVSLEEFVPIVNDMEQERQRVKQPTINDYIEALNQLDREGEGTIPSSLLRHALSTTGERLTHDEIDRLLFGLEKDDGRIVVTKFVNRVCDMSAKF</sequence>
<reference evidence="3" key="1">
    <citation type="submission" date="2017-02" db="UniProtKB">
        <authorList>
            <consortium name="WormBaseParasite"/>
        </authorList>
    </citation>
    <scope>IDENTIFICATION</scope>
</reference>
<dbReference type="Gene3D" id="1.10.238.10">
    <property type="entry name" value="EF-hand"/>
    <property type="match status" value="2"/>
</dbReference>
<proteinExistence type="predicted"/>
<accession>A0A0N5ADF0</accession>
<dbReference type="FunFam" id="1.10.238.10:FF:000003">
    <property type="entry name" value="Calmodulin A"/>
    <property type="match status" value="1"/>
</dbReference>